<sequence length="101" mass="11296">MDPSKVCDLFEDAVQISQEDITFALNPGEVDEPEEANQVLLGKIISRHRFGKSAIQGSLKLSWNAIKGWKWKDIGDGIIQFTFSRREDALNVLAHANMGTH</sequence>
<dbReference type="EMBL" id="JAATIQ010000900">
    <property type="protein sequence ID" value="KAF4346879.1"/>
    <property type="molecule type" value="Genomic_DNA"/>
</dbReference>
<keyword evidence="2" id="KW-1185">Reference proteome</keyword>
<reference evidence="1 2" key="1">
    <citation type="journal article" date="2020" name="bioRxiv">
        <title>Sequence and annotation of 42 cannabis genomes reveals extensive copy number variation in cannabinoid synthesis and pathogen resistance genes.</title>
        <authorList>
            <person name="Mckernan K.J."/>
            <person name="Helbert Y."/>
            <person name="Kane L.T."/>
            <person name="Ebling H."/>
            <person name="Zhang L."/>
            <person name="Liu B."/>
            <person name="Eaton Z."/>
            <person name="Mclaughlin S."/>
            <person name="Kingan S."/>
            <person name="Baybayan P."/>
            <person name="Concepcion G."/>
            <person name="Jordan M."/>
            <person name="Riva A."/>
            <person name="Barbazuk W."/>
            <person name="Harkins T."/>
        </authorList>
    </citation>
    <scope>NUCLEOTIDE SEQUENCE [LARGE SCALE GENOMIC DNA]</scope>
    <source>
        <strain evidence="2">cv. Jamaican Lion 4</strain>
        <tissue evidence="1">Leaf</tissue>
    </source>
</reference>
<name>A0A7J6DMP6_CANSA</name>
<gene>
    <name evidence="1" type="ORF">G4B88_017012</name>
</gene>
<evidence type="ECO:0000313" key="1">
    <source>
        <dbReference type="EMBL" id="KAF4346879.1"/>
    </source>
</evidence>
<accession>A0A7J6DMP6</accession>
<dbReference type="Proteomes" id="UP000583929">
    <property type="component" value="Unassembled WGS sequence"/>
</dbReference>
<evidence type="ECO:0000313" key="2">
    <source>
        <dbReference type="Proteomes" id="UP000583929"/>
    </source>
</evidence>
<protein>
    <recommendedName>
        <fullName evidence="3">DUF4283 domain-containing protein</fullName>
    </recommendedName>
</protein>
<organism evidence="1 2">
    <name type="scientific">Cannabis sativa</name>
    <name type="common">Hemp</name>
    <name type="synonym">Marijuana</name>
    <dbReference type="NCBI Taxonomy" id="3483"/>
    <lineage>
        <taxon>Eukaryota</taxon>
        <taxon>Viridiplantae</taxon>
        <taxon>Streptophyta</taxon>
        <taxon>Embryophyta</taxon>
        <taxon>Tracheophyta</taxon>
        <taxon>Spermatophyta</taxon>
        <taxon>Magnoliopsida</taxon>
        <taxon>eudicotyledons</taxon>
        <taxon>Gunneridae</taxon>
        <taxon>Pentapetalae</taxon>
        <taxon>rosids</taxon>
        <taxon>fabids</taxon>
        <taxon>Rosales</taxon>
        <taxon>Cannabaceae</taxon>
        <taxon>Cannabis</taxon>
    </lineage>
</organism>
<proteinExistence type="predicted"/>
<evidence type="ECO:0008006" key="3">
    <source>
        <dbReference type="Google" id="ProtNLM"/>
    </source>
</evidence>
<comment type="caution">
    <text evidence="1">The sequence shown here is derived from an EMBL/GenBank/DDBJ whole genome shotgun (WGS) entry which is preliminary data.</text>
</comment>
<dbReference type="AlphaFoldDB" id="A0A7J6DMP6"/>